<dbReference type="Proteomes" id="UP000515928">
    <property type="component" value="Chromosome"/>
</dbReference>
<name>A0A7G9RXS4_9FIRM</name>
<organism evidence="2 3">
    <name type="scientific">Erysipelothrix inopinata</name>
    <dbReference type="NCBI Taxonomy" id="225084"/>
    <lineage>
        <taxon>Bacteria</taxon>
        <taxon>Bacillati</taxon>
        <taxon>Bacillota</taxon>
        <taxon>Erysipelotrichia</taxon>
        <taxon>Erysipelotrichales</taxon>
        <taxon>Erysipelotrichaceae</taxon>
        <taxon>Erysipelothrix</taxon>
    </lineage>
</organism>
<dbReference type="InterPro" id="IPR050896">
    <property type="entry name" value="Mito_lipid_metab_GTPase"/>
</dbReference>
<dbReference type="GO" id="GO:0005525">
    <property type="term" value="F:GTP binding"/>
    <property type="evidence" value="ECO:0007669"/>
    <property type="project" value="InterPro"/>
</dbReference>
<dbReference type="Pfam" id="PF01926">
    <property type="entry name" value="MMR_HSR1"/>
    <property type="match status" value="1"/>
</dbReference>
<dbReference type="PANTHER" id="PTHR46434:SF4">
    <property type="entry name" value="PROTEIN, PUTATIVE-RELATED"/>
    <property type="match status" value="1"/>
</dbReference>
<keyword evidence="3" id="KW-1185">Reference proteome</keyword>
<dbReference type="RefSeq" id="WP_187533528.1">
    <property type="nucleotide sequence ID" value="NZ_CBCSHU010000004.1"/>
</dbReference>
<sequence>MNQKKCSGCGSVLQSTDKEGRGYVNSIDNDLCQSCFRLKHYRDFKRVKAVVDDGATLEFIENFEGHIFWILDIMHLNQSLHPGLLRSLRNKNVVLVVNKRDLLPQSVSDGKLSQSIMRALKDADVSLMDLIFVSAKRYKTLEPLLPYLDDAPCAFVGCVNAGKSSLLNALLKKDQLSVSPVASTTADVVHIETEFVDVFDTPGLSVETKLLDKVDDENLVKLAPQKTLKPAVFQIYEKQSLMIGNIGAITVDPKKTINVISYLPFDIKRVKPDRVEKNLTLDLDFKIDNPIYKMRKWPVSGDKIDIEIFDIGFISIQGDIKELSTYFDEDAEIIMRKAII</sequence>
<evidence type="ECO:0000259" key="1">
    <source>
        <dbReference type="Pfam" id="PF01926"/>
    </source>
</evidence>
<proteinExistence type="predicted"/>
<reference evidence="2 3" key="1">
    <citation type="submission" date="2020-08" db="EMBL/GenBank/DDBJ databases">
        <title>Genome sequence of Erysipelothrix inopinata DSM 15511T.</title>
        <authorList>
            <person name="Hyun D.-W."/>
            <person name="Bae J.-W."/>
        </authorList>
    </citation>
    <scope>NUCLEOTIDE SEQUENCE [LARGE SCALE GENOMIC DNA]</scope>
    <source>
        <strain evidence="2 3">DSM 15511</strain>
    </source>
</reference>
<dbReference type="PANTHER" id="PTHR46434">
    <property type="entry name" value="GENETIC INTERACTOR OF PROHIBITINS 3, MITOCHONDRIAL"/>
    <property type="match status" value="1"/>
</dbReference>
<gene>
    <name evidence="2" type="ORF">H9L01_08480</name>
</gene>
<dbReference type="KEGG" id="eio:H9L01_08480"/>
<dbReference type="Gene3D" id="3.40.50.300">
    <property type="entry name" value="P-loop containing nucleotide triphosphate hydrolases"/>
    <property type="match status" value="1"/>
</dbReference>
<dbReference type="AlphaFoldDB" id="A0A7G9RXS4"/>
<dbReference type="SUPFAM" id="SSF52540">
    <property type="entry name" value="P-loop containing nucleoside triphosphate hydrolases"/>
    <property type="match status" value="1"/>
</dbReference>
<evidence type="ECO:0000313" key="2">
    <source>
        <dbReference type="EMBL" id="QNN60399.1"/>
    </source>
</evidence>
<dbReference type="InterPro" id="IPR006073">
    <property type="entry name" value="GTP-bd"/>
</dbReference>
<dbReference type="InterPro" id="IPR027417">
    <property type="entry name" value="P-loop_NTPase"/>
</dbReference>
<feature type="domain" description="G" evidence="1">
    <location>
        <begin position="153"/>
        <end position="207"/>
    </location>
</feature>
<protein>
    <submittedName>
        <fullName evidence="2">50S ribosome-binding GTPase</fullName>
    </submittedName>
</protein>
<dbReference type="EMBL" id="CP060715">
    <property type="protein sequence ID" value="QNN60399.1"/>
    <property type="molecule type" value="Genomic_DNA"/>
</dbReference>
<evidence type="ECO:0000313" key="3">
    <source>
        <dbReference type="Proteomes" id="UP000515928"/>
    </source>
</evidence>
<accession>A0A7G9RXS4</accession>